<keyword evidence="12" id="KW-0805">Transcription regulation</keyword>
<dbReference type="Gene3D" id="3.30.160.60">
    <property type="entry name" value="Classic Zinc Finger"/>
    <property type="match status" value="1"/>
</dbReference>
<evidence type="ECO:0000256" key="19">
    <source>
        <dbReference type="PROSITE-ProRule" id="PRU00035"/>
    </source>
</evidence>
<protein>
    <recommendedName>
        <fullName evidence="4">RING-type E3 ubiquitin transferase</fullName>
        <ecNumber evidence="4">2.3.2.27</ecNumber>
    </recommendedName>
</protein>
<dbReference type="Gene3D" id="4.10.830.40">
    <property type="match status" value="1"/>
</dbReference>
<comment type="caution">
    <text evidence="26">The sequence shown here is derived from an EMBL/GenBank/DDBJ whole genome shotgun (WGS) entry which is preliminary data.</text>
</comment>
<dbReference type="Gene3D" id="1.20.920.10">
    <property type="entry name" value="Bromodomain-like"/>
    <property type="match status" value="1"/>
</dbReference>
<dbReference type="InterPro" id="IPR001841">
    <property type="entry name" value="Znf_RING"/>
</dbReference>
<evidence type="ECO:0000256" key="18">
    <source>
        <dbReference type="PROSITE-ProRule" id="PRU00024"/>
    </source>
</evidence>
<keyword evidence="17" id="KW-0539">Nucleus</keyword>
<feature type="domain" description="RING-type" evidence="24">
    <location>
        <begin position="21"/>
        <end position="84"/>
    </location>
</feature>
<dbReference type="Proteomes" id="UP000596742">
    <property type="component" value="Unassembled WGS sequence"/>
</dbReference>
<feature type="domain" description="B box-type" evidence="25">
    <location>
        <begin position="124"/>
        <end position="165"/>
    </location>
</feature>
<dbReference type="InterPro" id="IPR000315">
    <property type="entry name" value="Znf_B-box"/>
</dbReference>
<dbReference type="InterPro" id="IPR019786">
    <property type="entry name" value="Zinc_finger_PHD-type_CS"/>
</dbReference>
<dbReference type="CDD" id="cd15541">
    <property type="entry name" value="PHD_TIF1_like"/>
    <property type="match status" value="1"/>
</dbReference>
<dbReference type="PROSITE" id="PS50016">
    <property type="entry name" value="ZF_PHD_2"/>
    <property type="match status" value="1"/>
</dbReference>
<evidence type="ECO:0000256" key="20">
    <source>
        <dbReference type="SAM" id="Coils"/>
    </source>
</evidence>
<dbReference type="InterPro" id="IPR019787">
    <property type="entry name" value="Znf_PHD-finger"/>
</dbReference>
<dbReference type="PROSITE" id="PS00518">
    <property type="entry name" value="ZF_RING_1"/>
    <property type="match status" value="1"/>
</dbReference>
<keyword evidence="5" id="KW-0678">Repressor</keyword>
<evidence type="ECO:0000256" key="12">
    <source>
        <dbReference type="ARBA" id="ARBA00023015"/>
    </source>
</evidence>
<keyword evidence="13 20" id="KW-0175">Coiled coil</keyword>
<evidence type="ECO:0000259" key="23">
    <source>
        <dbReference type="PROSITE" id="PS50016"/>
    </source>
</evidence>
<evidence type="ECO:0000256" key="2">
    <source>
        <dbReference type="ARBA" id="ARBA00004123"/>
    </source>
</evidence>
<feature type="domain" description="B box-type" evidence="25">
    <location>
        <begin position="180"/>
        <end position="221"/>
    </location>
</feature>
<feature type="compositionally biased region" description="Low complexity" evidence="21">
    <location>
        <begin position="413"/>
        <end position="422"/>
    </location>
</feature>
<dbReference type="SMART" id="SM00297">
    <property type="entry name" value="BROMO"/>
    <property type="match status" value="1"/>
</dbReference>
<dbReference type="PROSITE" id="PS50089">
    <property type="entry name" value="ZF_RING_2"/>
    <property type="match status" value="1"/>
</dbReference>
<keyword evidence="16" id="KW-0804">Transcription</keyword>
<dbReference type="InterPro" id="IPR001487">
    <property type="entry name" value="Bromodomain"/>
</dbReference>
<keyword evidence="9 18" id="KW-0863">Zinc-finger</keyword>
<keyword evidence="8" id="KW-0677">Repeat</keyword>
<dbReference type="SUPFAM" id="SSF57850">
    <property type="entry name" value="RING/U-box"/>
    <property type="match status" value="1"/>
</dbReference>
<evidence type="ECO:0000259" key="24">
    <source>
        <dbReference type="PROSITE" id="PS50089"/>
    </source>
</evidence>
<dbReference type="Pfam" id="PF00643">
    <property type="entry name" value="zf-B_box"/>
    <property type="match status" value="2"/>
</dbReference>
<dbReference type="SUPFAM" id="SSF47370">
    <property type="entry name" value="Bromodomain"/>
    <property type="match status" value="1"/>
</dbReference>
<dbReference type="EMBL" id="UYJE01009067">
    <property type="protein sequence ID" value="VDI69751.1"/>
    <property type="molecule type" value="Genomic_DNA"/>
</dbReference>
<evidence type="ECO:0000256" key="13">
    <source>
        <dbReference type="ARBA" id="ARBA00023054"/>
    </source>
</evidence>
<feature type="domain" description="PHD-type" evidence="23">
    <location>
        <begin position="718"/>
        <end position="765"/>
    </location>
</feature>
<dbReference type="CDD" id="cd19805">
    <property type="entry name" value="Bbox1_TIF1"/>
    <property type="match status" value="1"/>
</dbReference>
<dbReference type="Gene3D" id="3.30.40.10">
    <property type="entry name" value="Zinc/RING finger domain, C3HC4 (zinc finger)"/>
    <property type="match status" value="2"/>
</dbReference>
<comment type="subcellular location">
    <subcellularLocation>
        <location evidence="2">Nucleus</location>
    </subcellularLocation>
</comment>
<dbReference type="PANTHER" id="PTHR45915:SF6">
    <property type="entry name" value="E3 UBIQUITIN-PROTEIN LIGASE TRIM33"/>
    <property type="match status" value="1"/>
</dbReference>
<comment type="catalytic activity">
    <reaction evidence="1">
        <text>S-ubiquitinyl-[E2 ubiquitin-conjugating enzyme]-L-cysteine + [acceptor protein]-L-lysine = [E2 ubiquitin-conjugating enzyme]-L-cysteine + N(6)-ubiquitinyl-[acceptor protein]-L-lysine.</text>
        <dbReference type="EC" id="2.3.2.27"/>
    </reaction>
</comment>
<dbReference type="SMART" id="SM00336">
    <property type="entry name" value="BBOX"/>
    <property type="match status" value="2"/>
</dbReference>
<dbReference type="GO" id="GO:0000785">
    <property type="term" value="C:chromatin"/>
    <property type="evidence" value="ECO:0007669"/>
    <property type="project" value="TreeGrafter"/>
</dbReference>
<dbReference type="PROSITE" id="PS50119">
    <property type="entry name" value="ZF_BBOX"/>
    <property type="match status" value="2"/>
</dbReference>
<feature type="domain" description="Bromo" evidence="22">
    <location>
        <begin position="808"/>
        <end position="880"/>
    </location>
</feature>
<dbReference type="Pfam" id="PF00439">
    <property type="entry name" value="Bromodomain"/>
    <property type="match status" value="1"/>
</dbReference>
<dbReference type="SMART" id="SM00249">
    <property type="entry name" value="PHD"/>
    <property type="match status" value="1"/>
</dbReference>
<evidence type="ECO:0000259" key="22">
    <source>
        <dbReference type="PROSITE" id="PS50014"/>
    </source>
</evidence>
<dbReference type="FunFam" id="3.30.40.10:FF:000123">
    <property type="entry name" value="E3 ubiquitin-protein ligase TRIM33"/>
    <property type="match status" value="1"/>
</dbReference>
<feature type="non-terminal residue" evidence="26">
    <location>
        <position position="952"/>
    </location>
</feature>
<name>A0A8B6GVU3_MYTGA</name>
<evidence type="ECO:0000256" key="7">
    <source>
        <dbReference type="ARBA" id="ARBA00022723"/>
    </source>
</evidence>
<dbReference type="GO" id="GO:0003677">
    <property type="term" value="F:DNA binding"/>
    <property type="evidence" value="ECO:0007669"/>
    <property type="project" value="UniProtKB-KW"/>
</dbReference>
<evidence type="ECO:0000259" key="25">
    <source>
        <dbReference type="PROSITE" id="PS50119"/>
    </source>
</evidence>
<feature type="coiled-coil region" evidence="20">
    <location>
        <begin position="222"/>
        <end position="249"/>
    </location>
</feature>
<keyword evidence="10" id="KW-0833">Ubl conjugation pathway</keyword>
<evidence type="ECO:0000256" key="21">
    <source>
        <dbReference type="SAM" id="MobiDB-lite"/>
    </source>
</evidence>
<evidence type="ECO:0000256" key="1">
    <source>
        <dbReference type="ARBA" id="ARBA00000900"/>
    </source>
</evidence>
<keyword evidence="27" id="KW-1185">Reference proteome</keyword>
<evidence type="ECO:0000313" key="26">
    <source>
        <dbReference type="EMBL" id="VDI69751.1"/>
    </source>
</evidence>
<evidence type="ECO:0000256" key="5">
    <source>
        <dbReference type="ARBA" id="ARBA00022491"/>
    </source>
</evidence>
<evidence type="ECO:0000256" key="8">
    <source>
        <dbReference type="ARBA" id="ARBA00022737"/>
    </source>
</evidence>
<organism evidence="26 27">
    <name type="scientific">Mytilus galloprovincialis</name>
    <name type="common">Mediterranean mussel</name>
    <dbReference type="NCBI Taxonomy" id="29158"/>
    <lineage>
        <taxon>Eukaryota</taxon>
        <taxon>Metazoa</taxon>
        <taxon>Spiralia</taxon>
        <taxon>Lophotrochozoa</taxon>
        <taxon>Mollusca</taxon>
        <taxon>Bivalvia</taxon>
        <taxon>Autobranchia</taxon>
        <taxon>Pteriomorphia</taxon>
        <taxon>Mytilida</taxon>
        <taxon>Mytiloidea</taxon>
        <taxon>Mytilidae</taxon>
        <taxon>Mytilinae</taxon>
        <taxon>Mytilus</taxon>
    </lineage>
</organism>
<evidence type="ECO:0000256" key="6">
    <source>
        <dbReference type="ARBA" id="ARBA00022679"/>
    </source>
</evidence>
<dbReference type="GO" id="GO:0005634">
    <property type="term" value="C:nucleus"/>
    <property type="evidence" value="ECO:0007669"/>
    <property type="project" value="UniProtKB-SubCell"/>
</dbReference>
<evidence type="ECO:0000313" key="27">
    <source>
        <dbReference type="Proteomes" id="UP000596742"/>
    </source>
</evidence>
<dbReference type="InterPro" id="IPR011011">
    <property type="entry name" value="Znf_FYVE_PHD"/>
</dbReference>
<gene>
    <name evidence="26" type="ORF">MGAL_10B056551</name>
</gene>
<sequence>MAEETVSLNGEEEELSQLKICVLCATDLKDKSPKLLPCLHSLCENCLNSLFQLQVQQQTEGSSTTNNNEKTEPKPSTILCPACNCTVEKSAVVDNRFLSIEAPTVIDEEDEEEKDDEGPICTGCEESQNVKATSFCNECQEYLCNECVFAHKRVRITKDHTIVPKDEGKKDDDSPDNSTQKMINCQIHKHEQLKLFCETCEKLTCRDCQLLEHKDHKYQFLQEAITHQRENLQNAVVNLKTKLGNYKQANEILKGKHHELRKRMTEESEKIVKARDTVIEKFKKYSESLINHLEQYVSNKTTIIADKQRLVAEALLKMQHSVDFVENALTIGDDVSILYTKGLMVKNLKQLSESGIPFQPSFLNYSIVYENEIDILIKNQQKLGFLQIDGNWFPQKTVTVAAPQSQGNHPAIPQQQQNRQPRFPSNHISQAAFNAQIREKIRHLPPEQQSLYEAKLREKFRMQQQQAQIKAQQQAQQAQMNRNQNTSIIQNQLNNHVMNRPNQHGVPNRSLPQQNSQLAMTAAGQHLAALSHQRHSPQPPHYRNIAPAVPGMRPNPQNTFQHYNNISLVGGAQNGISNMPNPVVNREKSWSNCRMASAETSPGAQAAAYANKTPSPAGAGFDHQSGAAASQPAPIDQLQAWASQTVQSDHQKFKREERSSCAFSTSSQEKRLPTPPALKPASAPSSAETTQTSNPPTPIYPPSTGKSMPQTKEEDPNEDWCAVCQNGGDLLCCDKCPKVYHLKCHVPELSQFPCGEWQCTLCKTDEQVVLKEKENKEFSYIPGTKRKAPTGLSEHERKTCERILLELFIHEKSTVFHEPVSKAVPNYYKIITNPIDFLKIKVKVQRQNFNHYDSVEEFIADVKLVFQNCATYNAATSEIGIAGKIVEEEFERLVQKYLPCYMDSYDEIHTKSFCPVSDAGDFMYRKKRNKLKYDDGHVQNDKDLSTDGDGLH</sequence>
<accession>A0A8B6GVU3</accession>
<keyword evidence="26" id="KW-0012">Acyltransferase</keyword>
<keyword evidence="15" id="KW-0238">DNA-binding</keyword>
<comment type="pathway">
    <text evidence="3">Protein modification; protein ubiquitination.</text>
</comment>
<dbReference type="PANTHER" id="PTHR45915">
    <property type="entry name" value="TRANSCRIPTION INTERMEDIARY FACTOR"/>
    <property type="match status" value="1"/>
</dbReference>
<dbReference type="GO" id="GO:0008270">
    <property type="term" value="F:zinc ion binding"/>
    <property type="evidence" value="ECO:0007669"/>
    <property type="project" value="UniProtKB-KW"/>
</dbReference>
<dbReference type="FunFam" id="3.30.160.60:FF:000074">
    <property type="entry name" value="Tripartite motif containing 66"/>
    <property type="match status" value="1"/>
</dbReference>
<keyword evidence="14 19" id="KW-0103">Bromodomain</keyword>
<dbReference type="InterPro" id="IPR036427">
    <property type="entry name" value="Bromodomain-like_sf"/>
</dbReference>
<dbReference type="SMART" id="SM00184">
    <property type="entry name" value="RING"/>
    <property type="match status" value="1"/>
</dbReference>
<evidence type="ECO:0000256" key="9">
    <source>
        <dbReference type="ARBA" id="ARBA00022771"/>
    </source>
</evidence>
<feature type="region of interest" description="Disordered" evidence="21">
    <location>
        <begin position="402"/>
        <end position="422"/>
    </location>
</feature>
<evidence type="ECO:0000256" key="15">
    <source>
        <dbReference type="ARBA" id="ARBA00023125"/>
    </source>
</evidence>
<keyword evidence="11" id="KW-0862">Zinc</keyword>
<dbReference type="AlphaFoldDB" id="A0A8B6GVU3"/>
<keyword evidence="6 26" id="KW-0808">Transferase</keyword>
<feature type="region of interest" description="Disordered" evidence="21">
    <location>
        <begin position="604"/>
        <end position="715"/>
    </location>
</feature>
<dbReference type="EC" id="2.3.2.27" evidence="4"/>
<dbReference type="CDD" id="cd19775">
    <property type="entry name" value="Bbox2_TIF1_C-VI"/>
    <property type="match status" value="1"/>
</dbReference>
<dbReference type="GO" id="GO:0061630">
    <property type="term" value="F:ubiquitin protein ligase activity"/>
    <property type="evidence" value="ECO:0007669"/>
    <property type="project" value="UniProtKB-EC"/>
</dbReference>
<evidence type="ECO:0000256" key="11">
    <source>
        <dbReference type="ARBA" id="ARBA00022833"/>
    </source>
</evidence>
<evidence type="ECO:0000256" key="3">
    <source>
        <dbReference type="ARBA" id="ARBA00004906"/>
    </source>
</evidence>
<proteinExistence type="predicted"/>
<dbReference type="SUPFAM" id="SSF57903">
    <property type="entry name" value="FYVE/PHD zinc finger"/>
    <property type="match status" value="1"/>
</dbReference>
<dbReference type="Pfam" id="PF00628">
    <property type="entry name" value="PHD"/>
    <property type="match status" value="1"/>
</dbReference>
<dbReference type="PROSITE" id="PS50014">
    <property type="entry name" value="BROMODOMAIN_2"/>
    <property type="match status" value="1"/>
</dbReference>
<reference evidence="26" key="1">
    <citation type="submission" date="2018-11" db="EMBL/GenBank/DDBJ databases">
        <authorList>
            <person name="Alioto T."/>
            <person name="Alioto T."/>
        </authorList>
    </citation>
    <scope>NUCLEOTIDE SEQUENCE</scope>
</reference>
<feature type="compositionally biased region" description="Basic and acidic residues" evidence="21">
    <location>
        <begin position="649"/>
        <end position="659"/>
    </location>
</feature>
<evidence type="ECO:0000256" key="17">
    <source>
        <dbReference type="ARBA" id="ARBA00023242"/>
    </source>
</evidence>
<dbReference type="SUPFAM" id="SSF57845">
    <property type="entry name" value="B-box zinc-binding domain"/>
    <property type="match status" value="1"/>
</dbReference>
<keyword evidence="7" id="KW-0479">Metal-binding</keyword>
<evidence type="ECO:0000256" key="14">
    <source>
        <dbReference type="ARBA" id="ARBA00023117"/>
    </source>
</evidence>
<evidence type="ECO:0000256" key="4">
    <source>
        <dbReference type="ARBA" id="ARBA00012483"/>
    </source>
</evidence>
<dbReference type="InterPro" id="IPR001965">
    <property type="entry name" value="Znf_PHD"/>
</dbReference>
<dbReference type="InterPro" id="IPR013083">
    <property type="entry name" value="Znf_RING/FYVE/PHD"/>
</dbReference>
<evidence type="ECO:0000256" key="16">
    <source>
        <dbReference type="ARBA" id="ARBA00023163"/>
    </source>
</evidence>
<dbReference type="PROSITE" id="PS01359">
    <property type="entry name" value="ZF_PHD_1"/>
    <property type="match status" value="1"/>
</dbReference>
<dbReference type="OrthoDB" id="6020909at2759"/>
<evidence type="ECO:0000256" key="10">
    <source>
        <dbReference type="ARBA" id="ARBA00022786"/>
    </source>
</evidence>
<dbReference type="InterPro" id="IPR017907">
    <property type="entry name" value="Znf_RING_CS"/>
</dbReference>